<dbReference type="GO" id="GO:0005634">
    <property type="term" value="C:nucleus"/>
    <property type="evidence" value="ECO:0007669"/>
    <property type="project" value="UniProtKB-SubCell"/>
</dbReference>
<evidence type="ECO:0000256" key="4">
    <source>
        <dbReference type="ARBA" id="ARBA00004514"/>
    </source>
</evidence>
<evidence type="ECO:0000313" key="20">
    <source>
        <dbReference type="EMBL" id="KAF8388958.1"/>
    </source>
</evidence>
<keyword evidence="8" id="KW-0007">Acetylation</keyword>
<evidence type="ECO:0000256" key="9">
    <source>
        <dbReference type="ARBA" id="ARBA00023098"/>
    </source>
</evidence>
<evidence type="ECO:0000256" key="18">
    <source>
        <dbReference type="ARBA" id="ARBA00083956"/>
    </source>
</evidence>
<dbReference type="GO" id="GO:0005739">
    <property type="term" value="C:mitochondrion"/>
    <property type="evidence" value="ECO:0007669"/>
    <property type="project" value="UniProtKB-SubCell"/>
</dbReference>
<dbReference type="Pfam" id="PF03061">
    <property type="entry name" value="4HBT"/>
    <property type="match status" value="1"/>
</dbReference>
<keyword evidence="21" id="KW-1185">Reference proteome</keyword>
<dbReference type="OrthoDB" id="46529at2759"/>
<evidence type="ECO:0000256" key="10">
    <source>
        <dbReference type="ARBA" id="ARBA00023128"/>
    </source>
</evidence>
<evidence type="ECO:0000256" key="16">
    <source>
        <dbReference type="ARBA" id="ARBA00067273"/>
    </source>
</evidence>
<dbReference type="OMA" id="KQWMASH"/>
<evidence type="ECO:0000256" key="3">
    <source>
        <dbReference type="ARBA" id="ARBA00004186"/>
    </source>
</evidence>
<dbReference type="AlphaFoldDB" id="A0A834YLP4"/>
<keyword evidence="6" id="KW-0963">Cytoplasm</keyword>
<comment type="caution">
    <text evidence="20">The sequence shown here is derived from an EMBL/GenBank/DDBJ whole genome shotgun (WGS) entry which is preliminary data.</text>
</comment>
<dbReference type="PANTHER" id="PTHR21660:SF1">
    <property type="entry name" value="ACYL-COENZYME A THIOESTERASE 13"/>
    <property type="match status" value="1"/>
</dbReference>
<dbReference type="GO" id="GO:0005819">
    <property type="term" value="C:spindle"/>
    <property type="evidence" value="ECO:0007669"/>
    <property type="project" value="UniProtKB-SubCell"/>
</dbReference>
<keyword evidence="12" id="KW-0539">Nucleus</keyword>
<evidence type="ECO:0000256" key="11">
    <source>
        <dbReference type="ARBA" id="ARBA00023212"/>
    </source>
</evidence>
<evidence type="ECO:0000256" key="13">
    <source>
        <dbReference type="ARBA" id="ARBA00052976"/>
    </source>
</evidence>
<dbReference type="GO" id="GO:0006629">
    <property type="term" value="P:lipid metabolic process"/>
    <property type="evidence" value="ECO:0007669"/>
    <property type="project" value="UniProtKB-KW"/>
</dbReference>
<dbReference type="GO" id="GO:0047617">
    <property type="term" value="F:fatty acyl-CoA hydrolase activity"/>
    <property type="evidence" value="ECO:0007669"/>
    <property type="project" value="InterPro"/>
</dbReference>
<protein>
    <recommendedName>
        <fullName evidence="16">Acyl-coenzyme A thioesterase 13</fullName>
    </recommendedName>
    <alternativeName>
        <fullName evidence="17">Hotdog-fold thioesterase superfamily member 2</fullName>
    </alternativeName>
    <alternativeName>
        <fullName evidence="18">Thioesterase superfamily member 2</fullName>
    </alternativeName>
</protein>
<keyword evidence="7" id="KW-0378">Hydrolase</keyword>
<dbReference type="InterPro" id="IPR006683">
    <property type="entry name" value="Thioestr_dom"/>
</dbReference>
<comment type="catalytic activity">
    <reaction evidence="13">
        <text>a fatty acyl-CoA + H2O = a fatty acid + CoA + H(+)</text>
        <dbReference type="Rhea" id="RHEA:16781"/>
        <dbReference type="ChEBI" id="CHEBI:15377"/>
        <dbReference type="ChEBI" id="CHEBI:15378"/>
        <dbReference type="ChEBI" id="CHEBI:28868"/>
        <dbReference type="ChEBI" id="CHEBI:57287"/>
        <dbReference type="ChEBI" id="CHEBI:77636"/>
    </reaction>
    <physiologicalReaction direction="left-to-right" evidence="13">
        <dbReference type="Rhea" id="RHEA:16782"/>
    </physiologicalReaction>
</comment>
<comment type="function">
    <text evidence="14">Catalyzes the hydrolysis of acyl-CoAs into free fatty acids and coenzyme A (CoASH), regulating their respective intracellular levels. Has acyl-CoA thioesterase activity towards medium (C12) and long-chain (C18) fatty acyl-CoA substrates. Can also hydrolyze 3-hydroxyphenylacetyl-CoA and 3,4-dihydroxyphenylacetyl-CoA (in vitro). May play a role in controlling adaptive thermogenesis.</text>
</comment>
<keyword evidence="11" id="KW-0206">Cytoskeleton</keyword>
<evidence type="ECO:0000256" key="2">
    <source>
        <dbReference type="ARBA" id="ARBA00004173"/>
    </source>
</evidence>
<keyword evidence="9" id="KW-0443">Lipid metabolism</keyword>
<evidence type="ECO:0000256" key="6">
    <source>
        <dbReference type="ARBA" id="ARBA00022490"/>
    </source>
</evidence>
<organism evidence="20 21">
    <name type="scientific">Tetracentron sinense</name>
    <name type="common">Spur-leaf</name>
    <dbReference type="NCBI Taxonomy" id="13715"/>
    <lineage>
        <taxon>Eukaryota</taxon>
        <taxon>Viridiplantae</taxon>
        <taxon>Streptophyta</taxon>
        <taxon>Embryophyta</taxon>
        <taxon>Tracheophyta</taxon>
        <taxon>Spermatophyta</taxon>
        <taxon>Magnoliopsida</taxon>
        <taxon>Trochodendrales</taxon>
        <taxon>Trochodendraceae</taxon>
        <taxon>Tetracentron</taxon>
    </lineage>
</organism>
<dbReference type="Proteomes" id="UP000655225">
    <property type="component" value="Unassembled WGS sequence"/>
</dbReference>
<evidence type="ECO:0000256" key="12">
    <source>
        <dbReference type="ARBA" id="ARBA00023242"/>
    </source>
</evidence>
<evidence type="ECO:0000256" key="1">
    <source>
        <dbReference type="ARBA" id="ARBA00004123"/>
    </source>
</evidence>
<dbReference type="SUPFAM" id="SSF54637">
    <property type="entry name" value="Thioesterase/thiol ester dehydrase-isomerase"/>
    <property type="match status" value="1"/>
</dbReference>
<keyword evidence="10" id="KW-0496">Mitochondrion</keyword>
<dbReference type="Gene3D" id="3.10.129.10">
    <property type="entry name" value="Hotdog Thioesterase"/>
    <property type="match status" value="1"/>
</dbReference>
<evidence type="ECO:0000256" key="17">
    <source>
        <dbReference type="ARBA" id="ARBA00081533"/>
    </source>
</evidence>
<name>A0A834YLP4_TETSI</name>
<evidence type="ECO:0000256" key="5">
    <source>
        <dbReference type="ARBA" id="ARBA00008324"/>
    </source>
</evidence>
<feature type="domain" description="Thioesterase" evidence="19">
    <location>
        <begin position="58"/>
        <end position="131"/>
    </location>
</feature>
<comment type="subunit">
    <text evidence="15">Homotetramer. Interacts with PCTP.</text>
</comment>
<comment type="similarity">
    <text evidence="5">Belongs to the thioesterase PaaI family.</text>
</comment>
<evidence type="ECO:0000256" key="7">
    <source>
        <dbReference type="ARBA" id="ARBA00022801"/>
    </source>
</evidence>
<evidence type="ECO:0000313" key="21">
    <source>
        <dbReference type="Proteomes" id="UP000655225"/>
    </source>
</evidence>
<dbReference type="InterPro" id="IPR029069">
    <property type="entry name" value="HotDog_dom_sf"/>
</dbReference>
<evidence type="ECO:0000256" key="8">
    <source>
        <dbReference type="ARBA" id="ARBA00022990"/>
    </source>
</evidence>
<dbReference type="InterPro" id="IPR039298">
    <property type="entry name" value="ACOT13"/>
</dbReference>
<evidence type="ECO:0000256" key="15">
    <source>
        <dbReference type="ARBA" id="ARBA00064709"/>
    </source>
</evidence>
<gene>
    <name evidence="20" type="ORF">HHK36_025642</name>
</gene>
<proteinExistence type="inferred from homology"/>
<sequence length="149" mass="16435">MGEVVQQKAKKYLQDLAEGRFGQRIGGLSVRGLQIKRVQKGLILCNFVIPKHLSDKDGNWHVGAIATLIDAIGGIAIRSSLGVFKASVNFDVSYFSTAKIHEEVEIESKVLGHKGRLTSVIVEIKRKEDGDMVALGKQWMSSLKLFTKL</sequence>
<reference evidence="20 21" key="1">
    <citation type="submission" date="2020-04" db="EMBL/GenBank/DDBJ databases">
        <title>Plant Genome Project.</title>
        <authorList>
            <person name="Zhang R.-G."/>
        </authorList>
    </citation>
    <scope>NUCLEOTIDE SEQUENCE [LARGE SCALE GENOMIC DNA]</scope>
    <source>
        <strain evidence="20">YNK0</strain>
        <tissue evidence="20">Leaf</tissue>
    </source>
</reference>
<dbReference type="EMBL" id="JABCRI010000019">
    <property type="protein sequence ID" value="KAF8388958.1"/>
    <property type="molecule type" value="Genomic_DNA"/>
</dbReference>
<dbReference type="PANTHER" id="PTHR21660">
    <property type="entry name" value="THIOESTERASE SUPERFAMILY MEMBER-RELATED"/>
    <property type="match status" value="1"/>
</dbReference>
<evidence type="ECO:0000259" key="19">
    <source>
        <dbReference type="Pfam" id="PF03061"/>
    </source>
</evidence>
<evidence type="ECO:0000256" key="14">
    <source>
        <dbReference type="ARBA" id="ARBA00058205"/>
    </source>
</evidence>
<dbReference type="CDD" id="cd03443">
    <property type="entry name" value="PaaI_thioesterase"/>
    <property type="match status" value="1"/>
</dbReference>
<accession>A0A834YLP4</accession>
<dbReference type="GO" id="GO:0005829">
    <property type="term" value="C:cytosol"/>
    <property type="evidence" value="ECO:0007669"/>
    <property type="project" value="UniProtKB-SubCell"/>
</dbReference>
<comment type="subcellular location">
    <subcellularLocation>
        <location evidence="3">Cytoplasm</location>
        <location evidence="3">Cytoskeleton</location>
        <location evidence="3">Spindle</location>
    </subcellularLocation>
    <subcellularLocation>
        <location evidence="4">Cytoplasm</location>
        <location evidence="4">Cytosol</location>
    </subcellularLocation>
    <subcellularLocation>
        <location evidence="2">Mitochondrion</location>
    </subcellularLocation>
    <subcellularLocation>
        <location evidence="1">Nucleus</location>
    </subcellularLocation>
</comment>
<dbReference type="FunFam" id="3.10.129.10:FF:000021">
    <property type="entry name" value="Acyl-coenzyme A thioesterase 13"/>
    <property type="match status" value="1"/>
</dbReference>